<organism evidence="1 2">
    <name type="scientific">Agrobacterium larrymoorei</name>
    <dbReference type="NCBI Taxonomy" id="160699"/>
    <lineage>
        <taxon>Bacteria</taxon>
        <taxon>Pseudomonadati</taxon>
        <taxon>Pseudomonadota</taxon>
        <taxon>Alphaproteobacteria</taxon>
        <taxon>Hyphomicrobiales</taxon>
        <taxon>Rhizobiaceae</taxon>
        <taxon>Rhizobium/Agrobacterium group</taxon>
        <taxon>Agrobacterium</taxon>
    </lineage>
</organism>
<accession>A0ABX8T5R0</accession>
<name>A0ABX8T5R0_9HYPH</name>
<gene>
    <name evidence="1" type="ORF">J5285_02205</name>
</gene>
<sequence>MTSIPADDVFSETMSEKEIEASDRRQKVLLEELCVRHDDFLVPQTDRVSH</sequence>
<proteinExistence type="predicted"/>
<evidence type="ECO:0000313" key="2">
    <source>
        <dbReference type="Proteomes" id="UP000826513"/>
    </source>
</evidence>
<protein>
    <submittedName>
        <fullName evidence="1">Uncharacterized protein</fullName>
    </submittedName>
</protein>
<evidence type="ECO:0000313" key="1">
    <source>
        <dbReference type="EMBL" id="QYA07568.1"/>
    </source>
</evidence>
<keyword evidence="2" id="KW-1185">Reference proteome</keyword>
<dbReference type="EMBL" id="CP072167">
    <property type="protein sequence ID" value="QYA07568.1"/>
    <property type="molecule type" value="Genomic_DNA"/>
</dbReference>
<dbReference type="RefSeq" id="WP_210163860.1">
    <property type="nucleotide sequence ID" value="NZ_CP039691.1"/>
</dbReference>
<reference evidence="1 2" key="1">
    <citation type="submission" date="2021-03" db="EMBL/GenBank/DDBJ databases">
        <title>Rapid diversification of plasmids in a genus of pathogenic and nitrogen fixing bacteria.</title>
        <authorList>
            <person name="Weisberg A.J."/>
            <person name="Miller M."/>
            <person name="Ream W."/>
            <person name="Grunwald N.J."/>
            <person name="Chang J.H."/>
        </authorList>
    </citation>
    <scope>NUCLEOTIDE SEQUENCE [LARGE SCALE GENOMIC DNA]</scope>
    <source>
        <strain evidence="1 2">AF3.44</strain>
    </source>
</reference>
<dbReference type="Proteomes" id="UP000826513">
    <property type="component" value="Chromosome 1"/>
</dbReference>